<dbReference type="InterPro" id="IPR007434">
    <property type="entry name" value="FemAB-like"/>
</dbReference>
<dbReference type="GO" id="GO:0016746">
    <property type="term" value="F:acyltransferase activity"/>
    <property type="evidence" value="ECO:0007669"/>
    <property type="project" value="UniProtKB-KW"/>
</dbReference>
<organism evidence="1 2">
    <name type="scientific">Streptomyces caelestis</name>
    <dbReference type="NCBI Taxonomy" id="36816"/>
    <lineage>
        <taxon>Bacteria</taxon>
        <taxon>Bacillati</taxon>
        <taxon>Actinomycetota</taxon>
        <taxon>Actinomycetes</taxon>
        <taxon>Kitasatosporales</taxon>
        <taxon>Streptomycetaceae</taxon>
        <taxon>Streptomyces</taxon>
    </lineage>
</organism>
<keyword evidence="1" id="KW-0012">Acyltransferase</keyword>
<keyword evidence="2" id="KW-1185">Reference proteome</keyword>
<proteinExistence type="predicted"/>
<comment type="caution">
    <text evidence="1">The sequence shown here is derived from an EMBL/GenBank/DDBJ whole genome shotgun (WGS) entry which is preliminary data.</text>
</comment>
<dbReference type="Gene3D" id="3.40.630.30">
    <property type="match status" value="1"/>
</dbReference>
<accession>A0A7W9H055</accession>
<evidence type="ECO:0000313" key="1">
    <source>
        <dbReference type="EMBL" id="MBB5792924.1"/>
    </source>
</evidence>
<dbReference type="SUPFAM" id="SSF55729">
    <property type="entry name" value="Acyl-CoA N-acyltransferases (Nat)"/>
    <property type="match status" value="1"/>
</dbReference>
<dbReference type="AlphaFoldDB" id="A0A7W9H055"/>
<evidence type="ECO:0000313" key="2">
    <source>
        <dbReference type="Proteomes" id="UP000590647"/>
    </source>
</evidence>
<reference evidence="1 2" key="1">
    <citation type="submission" date="2020-08" db="EMBL/GenBank/DDBJ databases">
        <title>Sequencing the genomes of 1000 actinobacteria strains.</title>
        <authorList>
            <person name="Klenk H.-P."/>
        </authorList>
    </citation>
    <scope>NUCLEOTIDE SEQUENCE [LARGE SCALE GENOMIC DNA]</scope>
    <source>
        <strain evidence="1 2">DSM 40084</strain>
    </source>
</reference>
<dbReference type="EMBL" id="JACHNE010000001">
    <property type="protein sequence ID" value="MBB5792924.1"/>
    <property type="molecule type" value="Genomic_DNA"/>
</dbReference>
<sequence>MSAMDNTPAGLQLETVTTLEKVTAEEWDALAEPEGFYMSHGWLRSVERESGASVTYLLVYAGDRLVGGLPLYEVEREHNKFYALRPRLELMGAGGDWGVAGSHRGYSCGIPRAAEHEEAVLDLLLAARRELSPPARAGSLFLFATNRTAAALHRRGAAVDFDCGDASLYTGGKSFPEYCARLDSRHRRSRLQREYARFLAAGYELGRQRLSECLDEVAPLLANLQAKYGHSTSAEEIHHEFADQATCLDDRSVVFTARCGGRLIGAAVMYEWRGTLYARAAGFDYGALRDAYEYYGLCYYLPIDYMSEHGLTALHLGIGAYGAKVKRGARLVPLWTVALPDDPADTPRFTPPDLTHWQMDHGPAAAAEDWRHPWTAR</sequence>
<protein>
    <submittedName>
        <fullName evidence="1">Putative N-acyltransferase</fullName>
    </submittedName>
</protein>
<dbReference type="Pfam" id="PF04339">
    <property type="entry name" value="FemAB_like"/>
    <property type="match status" value="1"/>
</dbReference>
<gene>
    <name evidence="1" type="ORF">HDA41_000888</name>
</gene>
<dbReference type="Proteomes" id="UP000590647">
    <property type="component" value="Unassembled WGS sequence"/>
</dbReference>
<dbReference type="InterPro" id="IPR016181">
    <property type="entry name" value="Acyl_CoA_acyltransferase"/>
</dbReference>
<dbReference type="RefSeq" id="WP_184980834.1">
    <property type="nucleotide sequence ID" value="NZ_JACHNE010000001.1"/>
</dbReference>
<name>A0A7W9H055_9ACTN</name>
<keyword evidence="1" id="KW-0808">Transferase</keyword>